<proteinExistence type="predicted"/>
<feature type="region of interest" description="Disordered" evidence="5">
    <location>
        <begin position="287"/>
        <end position="307"/>
    </location>
</feature>
<evidence type="ECO:0000313" key="8">
    <source>
        <dbReference type="EMBL" id="KAH7082486.1"/>
    </source>
</evidence>
<evidence type="ECO:0000256" key="3">
    <source>
        <dbReference type="ARBA" id="ARBA00022989"/>
    </source>
</evidence>
<dbReference type="OrthoDB" id="5215637at2759"/>
<dbReference type="CDD" id="cd12087">
    <property type="entry name" value="TM_EGFR-like"/>
    <property type="match status" value="1"/>
</dbReference>
<keyword evidence="7" id="KW-0732">Signal</keyword>
<feature type="signal peptide" evidence="7">
    <location>
        <begin position="1"/>
        <end position="19"/>
    </location>
</feature>
<feature type="transmembrane region" description="Helical" evidence="6">
    <location>
        <begin position="220"/>
        <end position="242"/>
    </location>
</feature>
<comment type="subcellular location">
    <subcellularLocation>
        <location evidence="1">Membrane</location>
        <topology evidence="1">Single-pass membrane protein</topology>
    </subcellularLocation>
</comment>
<protein>
    <recommendedName>
        <fullName evidence="10">Mid2 domain-containing protein</fullName>
    </recommendedName>
</protein>
<accession>A0A8K0R0G0</accession>
<feature type="compositionally biased region" description="Low complexity" evidence="5">
    <location>
        <begin position="175"/>
        <end position="204"/>
    </location>
</feature>
<sequence length="307" mass="31803">MRSLLLGILIHTGIIFAQSLCFFSNGTTLPETPGYNEYIPCASGPTTICCGLNRADPPGGNRTKGFTKDECLPNGLCRNRWVDNKNIETVSYWNNFCTEKDVTSSKCLNLCPTSRLDFGHAPLTPCNGRADSERWCCGTSIDCCASNVGVISLAQVLGGALSSSTATSATTTTIPISSTTSSSVGSSSASGSARGAEAAATSNSTMADQGDRNTGLSTGAIAGIAVGVVASVALLGAAVFFVQRAKKYKQKVTAPNLAEAPQSQAPCYEAQGQGVIAEKDAYAYRSELPGAPPAELHSEPVSRAPGR</sequence>
<dbReference type="PANTHER" id="PTHR15549:SF26">
    <property type="entry name" value="AXIAL BUDDING PATTERN PROTEIN 2-RELATED"/>
    <property type="match status" value="1"/>
</dbReference>
<evidence type="ECO:0000256" key="2">
    <source>
        <dbReference type="ARBA" id="ARBA00022692"/>
    </source>
</evidence>
<feature type="chain" id="PRO_5035458923" description="Mid2 domain-containing protein" evidence="7">
    <location>
        <begin position="20"/>
        <end position="307"/>
    </location>
</feature>
<evidence type="ECO:0000256" key="4">
    <source>
        <dbReference type="ARBA" id="ARBA00023136"/>
    </source>
</evidence>
<reference evidence="8" key="1">
    <citation type="journal article" date="2021" name="Nat. Commun.">
        <title>Genetic determinants of endophytism in the Arabidopsis root mycobiome.</title>
        <authorList>
            <person name="Mesny F."/>
            <person name="Miyauchi S."/>
            <person name="Thiergart T."/>
            <person name="Pickel B."/>
            <person name="Atanasova L."/>
            <person name="Karlsson M."/>
            <person name="Huettel B."/>
            <person name="Barry K.W."/>
            <person name="Haridas S."/>
            <person name="Chen C."/>
            <person name="Bauer D."/>
            <person name="Andreopoulos W."/>
            <person name="Pangilinan J."/>
            <person name="LaButti K."/>
            <person name="Riley R."/>
            <person name="Lipzen A."/>
            <person name="Clum A."/>
            <person name="Drula E."/>
            <person name="Henrissat B."/>
            <person name="Kohler A."/>
            <person name="Grigoriev I.V."/>
            <person name="Martin F.M."/>
            <person name="Hacquard S."/>
        </authorList>
    </citation>
    <scope>NUCLEOTIDE SEQUENCE</scope>
    <source>
        <strain evidence="8">MPI-SDFR-AT-0120</strain>
    </source>
</reference>
<evidence type="ECO:0000256" key="6">
    <source>
        <dbReference type="SAM" id="Phobius"/>
    </source>
</evidence>
<evidence type="ECO:0000256" key="7">
    <source>
        <dbReference type="SAM" id="SignalP"/>
    </source>
</evidence>
<dbReference type="GO" id="GO:0071944">
    <property type="term" value="C:cell periphery"/>
    <property type="evidence" value="ECO:0007669"/>
    <property type="project" value="UniProtKB-ARBA"/>
</dbReference>
<comment type="caution">
    <text evidence="8">The sequence shown here is derived from an EMBL/GenBank/DDBJ whole genome shotgun (WGS) entry which is preliminary data.</text>
</comment>
<evidence type="ECO:0000256" key="5">
    <source>
        <dbReference type="SAM" id="MobiDB-lite"/>
    </source>
</evidence>
<gene>
    <name evidence="8" type="ORF">FB567DRAFT_630835</name>
</gene>
<evidence type="ECO:0000256" key="1">
    <source>
        <dbReference type="ARBA" id="ARBA00004167"/>
    </source>
</evidence>
<dbReference type="Proteomes" id="UP000813461">
    <property type="component" value="Unassembled WGS sequence"/>
</dbReference>
<keyword evidence="2 6" id="KW-0812">Transmembrane</keyword>
<dbReference type="GO" id="GO:0016020">
    <property type="term" value="C:membrane"/>
    <property type="evidence" value="ECO:0007669"/>
    <property type="project" value="UniProtKB-SubCell"/>
</dbReference>
<keyword evidence="9" id="KW-1185">Reference proteome</keyword>
<keyword evidence="4 6" id="KW-0472">Membrane</keyword>
<dbReference type="InterPro" id="IPR051694">
    <property type="entry name" value="Immunoregulatory_rcpt-like"/>
</dbReference>
<organism evidence="8 9">
    <name type="scientific">Paraphoma chrysanthemicola</name>
    <dbReference type="NCBI Taxonomy" id="798071"/>
    <lineage>
        <taxon>Eukaryota</taxon>
        <taxon>Fungi</taxon>
        <taxon>Dikarya</taxon>
        <taxon>Ascomycota</taxon>
        <taxon>Pezizomycotina</taxon>
        <taxon>Dothideomycetes</taxon>
        <taxon>Pleosporomycetidae</taxon>
        <taxon>Pleosporales</taxon>
        <taxon>Pleosporineae</taxon>
        <taxon>Phaeosphaeriaceae</taxon>
        <taxon>Paraphoma</taxon>
    </lineage>
</organism>
<feature type="region of interest" description="Disordered" evidence="5">
    <location>
        <begin position="175"/>
        <end position="211"/>
    </location>
</feature>
<dbReference type="PANTHER" id="PTHR15549">
    <property type="entry name" value="PAIRED IMMUNOGLOBULIN-LIKE TYPE 2 RECEPTOR"/>
    <property type="match status" value="1"/>
</dbReference>
<evidence type="ECO:0000313" key="9">
    <source>
        <dbReference type="Proteomes" id="UP000813461"/>
    </source>
</evidence>
<dbReference type="EMBL" id="JAGMVJ010000014">
    <property type="protein sequence ID" value="KAH7082486.1"/>
    <property type="molecule type" value="Genomic_DNA"/>
</dbReference>
<evidence type="ECO:0008006" key="10">
    <source>
        <dbReference type="Google" id="ProtNLM"/>
    </source>
</evidence>
<keyword evidence="3 6" id="KW-1133">Transmembrane helix</keyword>
<dbReference type="AlphaFoldDB" id="A0A8K0R0G0"/>
<name>A0A8K0R0G0_9PLEO</name>